<gene>
    <name evidence="14" type="primary">RUVBL1</name>
</gene>
<dbReference type="GO" id="GO:0006310">
    <property type="term" value="P:DNA recombination"/>
    <property type="evidence" value="ECO:0007669"/>
    <property type="project" value="UniProtKB-KW"/>
</dbReference>
<protein>
    <recommendedName>
        <fullName evidence="11">RuvB-like helicase</fullName>
        <ecNumber evidence="11">3.6.4.12</ecNumber>
    </recommendedName>
</protein>
<dbReference type="GO" id="GO:0006281">
    <property type="term" value="P:DNA repair"/>
    <property type="evidence" value="ECO:0007669"/>
    <property type="project" value="UniProtKB-KW"/>
</dbReference>
<dbReference type="GO" id="GO:0120293">
    <property type="term" value="C:dynein axonemal particle"/>
    <property type="evidence" value="ECO:0007669"/>
    <property type="project" value="UniProtKB-SubCell"/>
</dbReference>
<comment type="catalytic activity">
    <reaction evidence="10">
        <text>ATP + H2O = ADP + phosphate + H(+)</text>
        <dbReference type="Rhea" id="RHEA:13065"/>
        <dbReference type="ChEBI" id="CHEBI:15377"/>
        <dbReference type="ChEBI" id="CHEBI:15378"/>
        <dbReference type="ChEBI" id="CHEBI:30616"/>
        <dbReference type="ChEBI" id="CHEBI:43474"/>
        <dbReference type="ChEBI" id="CHEBI:456216"/>
        <dbReference type="EC" id="3.6.4.12"/>
    </reaction>
    <physiologicalReaction direction="left-to-right" evidence="10">
        <dbReference type="Rhea" id="RHEA:13066"/>
    </physiologicalReaction>
</comment>
<dbReference type="GeneTree" id="ENSGT00940000153556"/>
<dbReference type="InterPro" id="IPR027417">
    <property type="entry name" value="P-loop_NTPase"/>
</dbReference>
<comment type="similarity">
    <text evidence="2 11">Belongs to the RuvB family.</text>
</comment>
<dbReference type="Ensembl" id="ENSTGUT00000022681.1">
    <property type="protein sequence ID" value="ENSTGUP00000019737.1"/>
    <property type="gene ID" value="ENSTGUG00000007914.2"/>
</dbReference>
<dbReference type="InterPro" id="IPR027238">
    <property type="entry name" value="RuvB-like"/>
</dbReference>
<dbReference type="SUPFAM" id="SSF52540">
    <property type="entry name" value="P-loop containing nucleoside triphosphate hydrolases"/>
    <property type="match status" value="1"/>
</dbReference>
<keyword evidence="8 11" id="KW-0539">Nucleus</keyword>
<dbReference type="Gene3D" id="2.40.50.360">
    <property type="entry name" value="RuvB-like helicase, domain II"/>
    <property type="match status" value="1"/>
</dbReference>
<reference evidence="14 15" key="1">
    <citation type="journal article" date="2010" name="Nature">
        <title>The genome of a songbird.</title>
        <authorList>
            <person name="Warren W.C."/>
            <person name="Clayton D.F."/>
            <person name="Ellegren H."/>
            <person name="Arnold A.P."/>
            <person name="Hillier L.W."/>
            <person name="Kunstner A."/>
            <person name="Searle S."/>
            <person name="White S."/>
            <person name="Vilella A.J."/>
            <person name="Fairley S."/>
            <person name="Heger A."/>
            <person name="Kong L."/>
            <person name="Ponting C.P."/>
            <person name="Jarvis E.D."/>
            <person name="Mello C.V."/>
            <person name="Minx P."/>
            <person name="Lovell P."/>
            <person name="Velho T.A."/>
            <person name="Ferris M."/>
            <person name="Balakrishnan C.N."/>
            <person name="Sinha S."/>
            <person name="Blatti C."/>
            <person name="London S.E."/>
            <person name="Li Y."/>
            <person name="Lin Y.C."/>
            <person name="George J."/>
            <person name="Sweedler J."/>
            <person name="Southey B."/>
            <person name="Gunaratne P."/>
            <person name="Watson M."/>
            <person name="Nam K."/>
            <person name="Backstrom N."/>
            <person name="Smeds L."/>
            <person name="Nabholz B."/>
            <person name="Itoh Y."/>
            <person name="Whitney O."/>
            <person name="Pfenning A.R."/>
            <person name="Howard J."/>
            <person name="Volker M."/>
            <person name="Skinner B.M."/>
            <person name="Griffin D.K."/>
            <person name="Ye L."/>
            <person name="McLaren W.M."/>
            <person name="Flicek P."/>
            <person name="Quesada V."/>
            <person name="Velasco G."/>
            <person name="Lopez-Otin C."/>
            <person name="Puente X.S."/>
            <person name="Olender T."/>
            <person name="Lancet D."/>
            <person name="Smit A.F."/>
            <person name="Hubley R."/>
            <person name="Konkel M.K."/>
            <person name="Walker J.A."/>
            <person name="Batzer M.A."/>
            <person name="Gu W."/>
            <person name="Pollock D.D."/>
            <person name="Chen L."/>
            <person name="Cheng Z."/>
            <person name="Eichler E.E."/>
            <person name="Stapley J."/>
            <person name="Slate J."/>
            <person name="Ekblom R."/>
            <person name="Birkhead T."/>
            <person name="Burke T."/>
            <person name="Burt D."/>
            <person name="Scharff C."/>
            <person name="Adam I."/>
            <person name="Richard H."/>
            <person name="Sultan M."/>
            <person name="Soldatov A."/>
            <person name="Lehrach H."/>
            <person name="Edwards S.V."/>
            <person name="Yang S.P."/>
            <person name="Li X."/>
            <person name="Graves T."/>
            <person name="Fulton L."/>
            <person name="Nelson J."/>
            <person name="Chinwalla A."/>
            <person name="Hou S."/>
            <person name="Mardis E.R."/>
            <person name="Wilson R.K."/>
        </authorList>
    </citation>
    <scope>NUCLEOTIDE SEQUENCE [LARGE SCALE GENOMIC DNA]</scope>
</reference>
<keyword evidence="3 11" id="KW-0547">Nucleotide-binding</keyword>
<dbReference type="Gene3D" id="3.40.50.300">
    <property type="entry name" value="P-loop containing nucleotide triphosphate hydrolases"/>
    <property type="match status" value="1"/>
</dbReference>
<evidence type="ECO:0000256" key="4">
    <source>
        <dbReference type="ARBA" id="ARBA00022801"/>
    </source>
</evidence>
<evidence type="ECO:0000256" key="12">
    <source>
        <dbReference type="SAM" id="MobiDB-lite"/>
    </source>
</evidence>
<evidence type="ECO:0000256" key="8">
    <source>
        <dbReference type="ARBA" id="ARBA00023242"/>
    </source>
</evidence>
<evidence type="ECO:0000256" key="3">
    <source>
        <dbReference type="ARBA" id="ARBA00022741"/>
    </source>
</evidence>
<dbReference type="SMART" id="SM00382">
    <property type="entry name" value="AAA"/>
    <property type="match status" value="1"/>
</dbReference>
<keyword evidence="11" id="KW-0234">DNA repair</keyword>
<dbReference type="PANTHER" id="PTHR11093">
    <property type="entry name" value="RUVB-RELATED REPTIN AND PONTIN"/>
    <property type="match status" value="1"/>
</dbReference>
<keyword evidence="5 11" id="KW-0347">Helicase</keyword>
<evidence type="ECO:0000256" key="6">
    <source>
        <dbReference type="ARBA" id="ARBA00022840"/>
    </source>
</evidence>
<accession>A0A674GAI1</accession>
<dbReference type="GO" id="GO:0016787">
    <property type="term" value="F:hydrolase activity"/>
    <property type="evidence" value="ECO:0007669"/>
    <property type="project" value="UniProtKB-KW"/>
</dbReference>
<name>A0A674GAI1_TAEGU</name>
<keyword evidence="6 11" id="KW-0067">ATP-binding</keyword>
<dbReference type="Pfam" id="PF06068">
    <property type="entry name" value="TIP49"/>
    <property type="match status" value="1"/>
</dbReference>
<feature type="region of interest" description="Disordered" evidence="12">
    <location>
        <begin position="1"/>
        <end position="21"/>
    </location>
</feature>
<dbReference type="EC" id="3.6.4.12" evidence="11"/>
<evidence type="ECO:0000313" key="15">
    <source>
        <dbReference type="Proteomes" id="UP000007754"/>
    </source>
</evidence>
<dbReference type="GO" id="GO:0005634">
    <property type="term" value="C:nucleus"/>
    <property type="evidence" value="ECO:0007669"/>
    <property type="project" value="UniProtKB-SubCell"/>
</dbReference>
<keyword evidence="11" id="KW-0227">DNA damage</keyword>
<evidence type="ECO:0000256" key="10">
    <source>
        <dbReference type="ARBA" id="ARBA00048432"/>
    </source>
</evidence>
<dbReference type="InterPro" id="IPR042487">
    <property type="entry name" value="RuvBL1/2_DNA/RNA_bd_dom"/>
</dbReference>
<evidence type="ECO:0000256" key="1">
    <source>
        <dbReference type="ARBA" id="ARBA00004123"/>
    </source>
</evidence>
<feature type="domain" description="AAA+ ATPase" evidence="13">
    <location>
        <begin position="114"/>
        <end position="417"/>
    </location>
</feature>
<proteinExistence type="inferred from homology"/>
<dbReference type="AlphaFoldDB" id="A0A674GAI1"/>
<comment type="subcellular location">
    <subcellularLocation>
        <location evidence="9">Dynein axonemal particle</location>
    </subcellularLocation>
    <subcellularLocation>
        <location evidence="1 11">Nucleus</location>
    </subcellularLocation>
</comment>
<reference evidence="14" key="2">
    <citation type="submission" date="2025-08" db="UniProtKB">
        <authorList>
            <consortium name="Ensembl"/>
        </authorList>
    </citation>
    <scope>IDENTIFICATION</scope>
</reference>
<dbReference type="InterPro" id="IPR003593">
    <property type="entry name" value="AAA+_ATPase"/>
</dbReference>
<sequence>MSGGSAAAGANGGPGAGRAGARWSRGEARAACEELWAAGPELPLPLPLPCPAMKIEEVKSTSKTQRIAAHSHVKGLGLDESGAAKPAGAGLVGQENAREACGVIVELIKSKKMAGRAVLLAGPPGTGKTALALAIAQELGSKVPFCPMVGSEVYSTEIKKTEVLMENFRRAIGLRIKETKEVYEGEVTELTPCETENPMGGYGKTISHVIIGLKTAKGTKQLKLDPSIFESLQKERVETGDVIYIEANSGAVKRQGRCDIYATEFDLEAEEYVPLPKGDVHKKKEIIQDVTLHDLDVANARPQGGQDILSMMGQLMKPKKTEITDKLRGEINKVVNKYIDQGIAELVPGVLFVDEVHMLDIECFTYLHRALESSISPIVIFASNRGNCIIRGTEDIVSPHGIPLDLLDRVMIIRTMLYTPQEMKQVRNFLTVDVQKSWISAGISTLPRTEGKEVFTVALSSDIWNHVPIVK</sequence>
<keyword evidence="11" id="KW-0805">Transcription regulation</keyword>
<keyword evidence="11" id="KW-0804">Transcription</keyword>
<evidence type="ECO:0000256" key="5">
    <source>
        <dbReference type="ARBA" id="ARBA00022806"/>
    </source>
</evidence>
<keyword evidence="7 11" id="KW-0233">DNA recombination</keyword>
<organism evidence="14 15">
    <name type="scientific">Taeniopygia guttata</name>
    <name type="common">Zebra finch</name>
    <name type="synonym">Poephila guttata</name>
    <dbReference type="NCBI Taxonomy" id="59729"/>
    <lineage>
        <taxon>Eukaryota</taxon>
        <taxon>Metazoa</taxon>
        <taxon>Chordata</taxon>
        <taxon>Craniata</taxon>
        <taxon>Vertebrata</taxon>
        <taxon>Euteleostomi</taxon>
        <taxon>Archelosauria</taxon>
        <taxon>Archosauria</taxon>
        <taxon>Dinosauria</taxon>
        <taxon>Saurischia</taxon>
        <taxon>Theropoda</taxon>
        <taxon>Coelurosauria</taxon>
        <taxon>Aves</taxon>
        <taxon>Neognathae</taxon>
        <taxon>Neoaves</taxon>
        <taxon>Telluraves</taxon>
        <taxon>Australaves</taxon>
        <taxon>Passeriformes</taxon>
        <taxon>Passeroidea</taxon>
        <taxon>Estrildidae</taxon>
        <taxon>Estrildinae</taxon>
        <taxon>Taeniopygia</taxon>
    </lineage>
</organism>
<dbReference type="FunFam" id="2.40.50.360:FF:000001">
    <property type="entry name" value="RuvB-like helicase"/>
    <property type="match status" value="1"/>
</dbReference>
<evidence type="ECO:0000313" key="14">
    <source>
        <dbReference type="Ensembl" id="ENSTGUP00000019737.1"/>
    </source>
</evidence>
<evidence type="ECO:0000256" key="2">
    <source>
        <dbReference type="ARBA" id="ARBA00007519"/>
    </source>
</evidence>
<keyword evidence="4 11" id="KW-0378">Hydrolase</keyword>
<keyword evidence="15" id="KW-1185">Reference proteome</keyword>
<reference evidence="14" key="3">
    <citation type="submission" date="2025-09" db="UniProtKB">
        <authorList>
            <consortium name="Ensembl"/>
        </authorList>
    </citation>
    <scope>IDENTIFICATION</scope>
</reference>
<evidence type="ECO:0000256" key="9">
    <source>
        <dbReference type="ARBA" id="ARBA00024190"/>
    </source>
</evidence>
<evidence type="ECO:0000256" key="7">
    <source>
        <dbReference type="ARBA" id="ARBA00023172"/>
    </source>
</evidence>
<dbReference type="InterPro" id="IPR010339">
    <property type="entry name" value="TIP49_P-loop"/>
</dbReference>
<dbReference type="GO" id="GO:0005524">
    <property type="term" value="F:ATP binding"/>
    <property type="evidence" value="ECO:0007669"/>
    <property type="project" value="UniProtKB-KW"/>
</dbReference>
<evidence type="ECO:0000259" key="13">
    <source>
        <dbReference type="SMART" id="SM00382"/>
    </source>
</evidence>
<dbReference type="GO" id="GO:0003678">
    <property type="term" value="F:DNA helicase activity"/>
    <property type="evidence" value="ECO:0007669"/>
    <property type="project" value="UniProtKB-EC"/>
</dbReference>
<evidence type="ECO:0000256" key="11">
    <source>
        <dbReference type="RuleBase" id="RU363048"/>
    </source>
</evidence>
<dbReference type="Proteomes" id="UP000007754">
    <property type="component" value="Chromosome 12"/>
</dbReference>
<comment type="function">
    <text evidence="11">Proposed core component of the chromatin remodeling Ino80 complex which exhibits DNA- and nucleosome-activated ATPase activity and catalyzes ATP-dependent nucleosome sliding.</text>
</comment>